<keyword evidence="3" id="KW-1185">Reference proteome</keyword>
<organism evidence="2 3">
    <name type="scientific">Anopheles quadriannulatus</name>
    <name type="common">Mosquito</name>
    <dbReference type="NCBI Taxonomy" id="34691"/>
    <lineage>
        <taxon>Eukaryota</taxon>
        <taxon>Metazoa</taxon>
        <taxon>Ecdysozoa</taxon>
        <taxon>Arthropoda</taxon>
        <taxon>Hexapoda</taxon>
        <taxon>Insecta</taxon>
        <taxon>Pterygota</taxon>
        <taxon>Neoptera</taxon>
        <taxon>Endopterygota</taxon>
        <taxon>Diptera</taxon>
        <taxon>Nematocera</taxon>
        <taxon>Culicoidea</taxon>
        <taxon>Culicidae</taxon>
        <taxon>Anophelinae</taxon>
        <taxon>Anopheles</taxon>
    </lineage>
</organism>
<evidence type="ECO:0000313" key="2">
    <source>
        <dbReference type="EnsemblMetazoa" id="AQUA014741-PA"/>
    </source>
</evidence>
<evidence type="ECO:0000256" key="1">
    <source>
        <dbReference type="SAM" id="MobiDB-lite"/>
    </source>
</evidence>
<feature type="region of interest" description="Disordered" evidence="1">
    <location>
        <begin position="25"/>
        <end position="53"/>
    </location>
</feature>
<reference evidence="2" key="1">
    <citation type="submission" date="2020-05" db="UniProtKB">
        <authorList>
            <consortium name="EnsemblMetazoa"/>
        </authorList>
    </citation>
    <scope>IDENTIFICATION</scope>
    <source>
        <strain evidence="2">SANGQUA</strain>
    </source>
</reference>
<name>A0A182XSC8_ANOQN</name>
<accession>A0A182XSC8</accession>
<protein>
    <submittedName>
        <fullName evidence="2">Uncharacterized protein</fullName>
    </submittedName>
</protein>
<sequence>MPLLSVVFHCYKTLTLLLQTASTTEHGSEALQQHRGTAFASPLPTLNHPPWGV</sequence>
<dbReference type="Proteomes" id="UP000076407">
    <property type="component" value="Unassembled WGS sequence"/>
</dbReference>
<dbReference type="AlphaFoldDB" id="A0A182XSC8"/>
<dbReference type="VEuPathDB" id="VectorBase:AQUA014741"/>
<proteinExistence type="predicted"/>
<evidence type="ECO:0000313" key="3">
    <source>
        <dbReference type="Proteomes" id="UP000076407"/>
    </source>
</evidence>
<dbReference type="EnsemblMetazoa" id="AQUA014741-RA">
    <property type="protein sequence ID" value="AQUA014741-PA"/>
    <property type="gene ID" value="AQUA014741"/>
</dbReference>